<keyword evidence="2" id="KW-1185">Reference proteome</keyword>
<comment type="caution">
    <text evidence="1">The sequence shown here is derived from an EMBL/GenBank/DDBJ whole genome shotgun (WGS) entry which is preliminary data.</text>
</comment>
<organism evidence="1 2">
    <name type="scientific">Lipomyces orientalis</name>
    <dbReference type="NCBI Taxonomy" id="1233043"/>
    <lineage>
        <taxon>Eukaryota</taxon>
        <taxon>Fungi</taxon>
        <taxon>Dikarya</taxon>
        <taxon>Ascomycota</taxon>
        <taxon>Saccharomycotina</taxon>
        <taxon>Lipomycetes</taxon>
        <taxon>Lipomycetales</taxon>
        <taxon>Lipomycetaceae</taxon>
        <taxon>Lipomyces</taxon>
    </lineage>
</organism>
<reference evidence="2" key="1">
    <citation type="journal article" date="2024" name="Front. Bioeng. Biotechnol.">
        <title>Genome-scale model development and genomic sequencing of the oleaginous clade Lipomyces.</title>
        <authorList>
            <person name="Czajka J.J."/>
            <person name="Han Y."/>
            <person name="Kim J."/>
            <person name="Mondo S.J."/>
            <person name="Hofstad B.A."/>
            <person name="Robles A."/>
            <person name="Haridas S."/>
            <person name="Riley R."/>
            <person name="LaButti K."/>
            <person name="Pangilinan J."/>
            <person name="Andreopoulos W."/>
            <person name="Lipzen A."/>
            <person name="Yan J."/>
            <person name="Wang M."/>
            <person name="Ng V."/>
            <person name="Grigoriev I.V."/>
            <person name="Spatafora J.W."/>
            <person name="Magnuson J.K."/>
            <person name="Baker S.E."/>
            <person name="Pomraning K.R."/>
        </authorList>
    </citation>
    <scope>NUCLEOTIDE SEQUENCE [LARGE SCALE GENOMIC DNA]</scope>
    <source>
        <strain evidence="2">CBS 10300</strain>
    </source>
</reference>
<protein>
    <submittedName>
        <fullName evidence="1">Telomere regulation protein Stn1-domain-containing protein</fullName>
    </submittedName>
</protein>
<accession>A0ACC3TKQ9</accession>
<proteinExistence type="predicted"/>
<evidence type="ECO:0000313" key="1">
    <source>
        <dbReference type="EMBL" id="KAK9321447.1"/>
    </source>
</evidence>
<name>A0ACC3TKQ9_9ASCO</name>
<sequence>MAKRKKRNTIARHSHDPKQQQQPTSLKEPHNLLIADPSTGTYKNSSARNRQPGKKCKKKRRQASYAQQMREREMLQIQASKYAHVGIMRQLQSPKANAAAECRGSSPANHTRHSDHSRDEYSDDSYYSETPQGHIRPARASRQLAVLDSSPTYNYDKDLQSGRVIGKFGRDVEANLSRQLGSASVEIPFHFDIPLPIKTSPVSGRNSHGNNAARNTRLFQPEEQAGLTEIELPLPSSPILPLSPVGIPNECSPLSNSTVLLDFNYELNRRPNSTSTLHHLSRHQQQEVQLFKELQSKQLGKGEVEIEIASSECNIANDEDISISHSRVNVLPTRRRYAASGEPNDHLYKTEIELSGVEDIEDIVTAETAKKQRKNKEKYSVTINEGITMIRIASSPRRECGAIQNRAECAAESTEAKSEVGHGRSFLTLDDLPEFDCDPFVLAQPAITRAPVALAKHITTTTTALPQKPVDRPKSKHDLDIILTHANGMPFYTRNTYFKSPIYGSWACLSIADVQALKQIPATQMYGDHFWKNHPIKYICILGICVGVTIRETNATVKVDDGSGREIECIMKDQTKFRLIESIDPGSFLRVLGTIGYYRNAKQLEIKTVTVVKDPYAELEFWEQMLATRDVIDKPWILRDKDFSVEDRERLNCSDDRP</sequence>
<evidence type="ECO:0000313" key="2">
    <source>
        <dbReference type="Proteomes" id="UP001489719"/>
    </source>
</evidence>
<dbReference type="EMBL" id="MU970098">
    <property type="protein sequence ID" value="KAK9321447.1"/>
    <property type="molecule type" value="Genomic_DNA"/>
</dbReference>
<gene>
    <name evidence="1" type="ORF">V1517DRAFT_326377</name>
</gene>
<dbReference type="Proteomes" id="UP001489719">
    <property type="component" value="Unassembled WGS sequence"/>
</dbReference>